<feature type="region of interest" description="Disordered" evidence="4">
    <location>
        <begin position="95"/>
        <end position="114"/>
    </location>
</feature>
<dbReference type="InterPro" id="IPR001356">
    <property type="entry name" value="HD"/>
</dbReference>
<dbReference type="Gene3D" id="1.10.10.60">
    <property type="entry name" value="Homeodomain-like"/>
    <property type="match status" value="1"/>
</dbReference>
<dbReference type="PANTHER" id="PTHR24340:SF70">
    <property type="entry name" value="NK7.1, ISOFORM A"/>
    <property type="match status" value="1"/>
</dbReference>
<dbReference type="InterPro" id="IPR050394">
    <property type="entry name" value="Homeobox_NK-like"/>
</dbReference>
<dbReference type="GO" id="GO:0000978">
    <property type="term" value="F:RNA polymerase II cis-regulatory region sequence-specific DNA binding"/>
    <property type="evidence" value="ECO:0007669"/>
    <property type="project" value="TreeGrafter"/>
</dbReference>
<dbReference type="Proteomes" id="UP000095287">
    <property type="component" value="Unplaced"/>
</dbReference>
<proteinExistence type="predicted"/>
<dbReference type="GO" id="GO:0030154">
    <property type="term" value="P:cell differentiation"/>
    <property type="evidence" value="ECO:0007669"/>
    <property type="project" value="TreeGrafter"/>
</dbReference>
<dbReference type="WBParaSite" id="L893_g27444.t1">
    <property type="protein sequence ID" value="L893_g27444.t1"/>
    <property type="gene ID" value="L893_g27444"/>
</dbReference>
<dbReference type="PANTHER" id="PTHR24340">
    <property type="entry name" value="HOMEOBOX PROTEIN NKX"/>
    <property type="match status" value="1"/>
</dbReference>
<feature type="DNA-binding region" description="Homeobox" evidence="2">
    <location>
        <begin position="121"/>
        <end position="194"/>
    </location>
</feature>
<dbReference type="SMART" id="SM00389">
    <property type="entry name" value="HOX"/>
    <property type="match status" value="1"/>
</dbReference>
<dbReference type="CDD" id="cd00086">
    <property type="entry name" value="homeodomain"/>
    <property type="match status" value="1"/>
</dbReference>
<organism evidence="6 7">
    <name type="scientific">Steinernema glaseri</name>
    <dbReference type="NCBI Taxonomy" id="37863"/>
    <lineage>
        <taxon>Eukaryota</taxon>
        <taxon>Metazoa</taxon>
        <taxon>Ecdysozoa</taxon>
        <taxon>Nematoda</taxon>
        <taxon>Chromadorea</taxon>
        <taxon>Rhabditida</taxon>
        <taxon>Tylenchina</taxon>
        <taxon>Panagrolaimomorpha</taxon>
        <taxon>Strongyloidoidea</taxon>
        <taxon>Steinernematidae</taxon>
        <taxon>Steinernema</taxon>
    </lineage>
</organism>
<evidence type="ECO:0000259" key="5">
    <source>
        <dbReference type="PROSITE" id="PS50071"/>
    </source>
</evidence>
<dbReference type="PROSITE" id="PS50071">
    <property type="entry name" value="HOMEOBOX_2"/>
    <property type="match status" value="1"/>
</dbReference>
<dbReference type="InterPro" id="IPR009057">
    <property type="entry name" value="Homeodomain-like_sf"/>
</dbReference>
<dbReference type="Pfam" id="PF00046">
    <property type="entry name" value="Homeodomain"/>
    <property type="match status" value="2"/>
</dbReference>
<feature type="domain" description="Homeobox" evidence="5">
    <location>
        <begin position="119"/>
        <end position="193"/>
    </location>
</feature>
<reference evidence="7" key="1">
    <citation type="submission" date="2016-11" db="UniProtKB">
        <authorList>
            <consortium name="WormBaseParasite"/>
        </authorList>
    </citation>
    <scope>IDENTIFICATION</scope>
</reference>
<keyword evidence="2 3" id="KW-0371">Homeobox</keyword>
<keyword evidence="2 3" id="KW-0238">DNA-binding</keyword>
<accession>A0A1I7ZLC1</accession>
<protein>
    <submittedName>
        <fullName evidence="7">Homeobox domain-containing protein</fullName>
    </submittedName>
</protein>
<dbReference type="GO" id="GO:0005634">
    <property type="term" value="C:nucleus"/>
    <property type="evidence" value="ECO:0007669"/>
    <property type="project" value="UniProtKB-SubCell"/>
</dbReference>
<keyword evidence="6" id="KW-1185">Reference proteome</keyword>
<dbReference type="GO" id="GO:0000981">
    <property type="term" value="F:DNA-binding transcription factor activity, RNA polymerase II-specific"/>
    <property type="evidence" value="ECO:0007669"/>
    <property type="project" value="TreeGrafter"/>
</dbReference>
<evidence type="ECO:0000256" key="1">
    <source>
        <dbReference type="ARBA" id="ARBA00004123"/>
    </source>
</evidence>
<feature type="compositionally biased region" description="Basic and acidic residues" evidence="4">
    <location>
        <begin position="101"/>
        <end position="110"/>
    </location>
</feature>
<comment type="subcellular location">
    <subcellularLocation>
        <location evidence="1 2 3">Nucleus</location>
    </subcellularLocation>
</comment>
<name>A0A1I7ZLC1_9BILA</name>
<evidence type="ECO:0000313" key="6">
    <source>
        <dbReference type="Proteomes" id="UP000095287"/>
    </source>
</evidence>
<evidence type="ECO:0000256" key="4">
    <source>
        <dbReference type="SAM" id="MobiDB-lite"/>
    </source>
</evidence>
<evidence type="ECO:0000313" key="7">
    <source>
        <dbReference type="WBParaSite" id="L893_g27444.t1"/>
    </source>
</evidence>
<evidence type="ECO:0000256" key="3">
    <source>
        <dbReference type="RuleBase" id="RU000682"/>
    </source>
</evidence>
<dbReference type="SUPFAM" id="SSF46689">
    <property type="entry name" value="Homeodomain-like"/>
    <property type="match status" value="1"/>
</dbReference>
<dbReference type="AlphaFoldDB" id="A0A1I7ZLC1"/>
<keyword evidence="2 3" id="KW-0539">Nucleus</keyword>
<sequence length="206" mass="23472">MQLVILYKLSGPFYRNVCGCIIKYSTLAMFEQLLRREAENVVEPALLPPPIFLTPQLMFPLIPIGPLWNSLFMPPEKKPTPYSIDDILGLRSNSGTSKNAYNEEQKKADSLGRSAKLSTKKKKIRTTFSGRQIFELEKQFEVKKYLSSSERSQLARNLSVTETQVSAAFITSAIRPPQVKIWFQNRRTKWKKKDGRSLTVVEASNA</sequence>
<evidence type="ECO:0000256" key="2">
    <source>
        <dbReference type="PROSITE-ProRule" id="PRU00108"/>
    </source>
</evidence>